<protein>
    <recommendedName>
        <fullName evidence="2">Pyrin domain-containing protein</fullName>
    </recommendedName>
</protein>
<evidence type="ECO:0000313" key="3">
    <source>
        <dbReference type="Ensembl" id="ENSSORP00005023032.1"/>
    </source>
</evidence>
<dbReference type="Ensembl" id="ENSSORT00005023704.1">
    <property type="protein sequence ID" value="ENSSORP00005023032.1"/>
    <property type="gene ID" value="ENSSORG00005011162.1"/>
</dbReference>
<gene>
    <name evidence="3" type="primary">LOC115431973</name>
</gene>
<reference evidence="3" key="2">
    <citation type="submission" date="2025-08" db="UniProtKB">
        <authorList>
            <consortium name="Ensembl"/>
        </authorList>
    </citation>
    <scope>IDENTIFICATION</scope>
</reference>
<evidence type="ECO:0000256" key="1">
    <source>
        <dbReference type="SAM" id="Coils"/>
    </source>
</evidence>
<dbReference type="SMART" id="SM01289">
    <property type="entry name" value="PYRIN"/>
    <property type="match status" value="2"/>
</dbReference>
<evidence type="ECO:0000313" key="4">
    <source>
        <dbReference type="Proteomes" id="UP000472271"/>
    </source>
</evidence>
<dbReference type="Pfam" id="PF02758">
    <property type="entry name" value="PYRIN"/>
    <property type="match status" value="2"/>
</dbReference>
<proteinExistence type="predicted"/>
<sequence>MAALKEGLFDTLKDLVDDDFKEFKWFLNNEKPTIPISRLENADRMDTVDLMVQTYYTDTPRVTVTVLEKMKKTDLVKKLSKNIPVSEGQSLIKKEQLRIGLNKHEQNLLMLETQKAALKEHLFDTLKDLVDDDFKEFKWFLNNEKPTIPKSRLEKADRMDTVDLMVQTYYTDTPRVTVTILEKMKKTDLVKKLSKNIPVSEGQFHIL</sequence>
<keyword evidence="4" id="KW-1185">Reference proteome</keyword>
<dbReference type="Proteomes" id="UP000472271">
    <property type="component" value="Chromosome 2"/>
</dbReference>
<organism evidence="3 4">
    <name type="scientific">Sphaeramia orbicularis</name>
    <name type="common">orbiculate cardinalfish</name>
    <dbReference type="NCBI Taxonomy" id="375764"/>
    <lineage>
        <taxon>Eukaryota</taxon>
        <taxon>Metazoa</taxon>
        <taxon>Chordata</taxon>
        <taxon>Craniata</taxon>
        <taxon>Vertebrata</taxon>
        <taxon>Euteleostomi</taxon>
        <taxon>Actinopterygii</taxon>
        <taxon>Neopterygii</taxon>
        <taxon>Teleostei</taxon>
        <taxon>Neoteleostei</taxon>
        <taxon>Acanthomorphata</taxon>
        <taxon>Gobiaria</taxon>
        <taxon>Kurtiformes</taxon>
        <taxon>Apogonoidei</taxon>
        <taxon>Apogonidae</taxon>
        <taxon>Apogoninae</taxon>
        <taxon>Sphaeramia</taxon>
    </lineage>
</organism>
<feature type="domain" description="Pyrin" evidence="2">
    <location>
        <begin position="1"/>
        <end position="55"/>
    </location>
</feature>
<dbReference type="Gene3D" id="1.10.533.10">
    <property type="entry name" value="Death Domain, Fas"/>
    <property type="match status" value="2"/>
</dbReference>
<keyword evidence="1" id="KW-0175">Coiled coil</keyword>
<evidence type="ECO:0000259" key="2">
    <source>
        <dbReference type="PROSITE" id="PS50824"/>
    </source>
</evidence>
<name>A0A673A2Z8_9TELE</name>
<dbReference type="PROSITE" id="PS50824">
    <property type="entry name" value="DAPIN"/>
    <property type="match status" value="2"/>
</dbReference>
<dbReference type="InterPro" id="IPR004020">
    <property type="entry name" value="DAPIN"/>
</dbReference>
<dbReference type="InterPro" id="IPR011029">
    <property type="entry name" value="DEATH-like_dom_sf"/>
</dbReference>
<dbReference type="AlphaFoldDB" id="A0A673A2Z8"/>
<reference evidence="3" key="3">
    <citation type="submission" date="2025-09" db="UniProtKB">
        <authorList>
            <consortium name="Ensembl"/>
        </authorList>
    </citation>
    <scope>IDENTIFICATION</scope>
</reference>
<accession>A0A673A2Z8</accession>
<dbReference type="SUPFAM" id="SSF47986">
    <property type="entry name" value="DEATH domain"/>
    <property type="match status" value="2"/>
</dbReference>
<feature type="coiled-coil region" evidence="1">
    <location>
        <begin position="94"/>
        <end position="121"/>
    </location>
</feature>
<feature type="domain" description="Pyrin" evidence="2">
    <location>
        <begin position="110"/>
        <end position="169"/>
    </location>
</feature>
<dbReference type="CDD" id="cd08321">
    <property type="entry name" value="Pyrin_ASC-like"/>
    <property type="match status" value="2"/>
</dbReference>
<reference evidence="3" key="1">
    <citation type="submission" date="2019-06" db="EMBL/GenBank/DDBJ databases">
        <authorList>
            <consortium name="Wellcome Sanger Institute Data Sharing"/>
        </authorList>
    </citation>
    <scope>NUCLEOTIDE SEQUENCE [LARGE SCALE GENOMIC DNA]</scope>
</reference>